<name>A0ABD7Z475_9NEIS</name>
<dbReference type="InterPro" id="IPR021969">
    <property type="entry name" value="DUF3579"/>
</dbReference>
<dbReference type="Gene3D" id="3.30.70.2340">
    <property type="entry name" value="Uncharacterised protein PF12112 family, DUF3579"/>
    <property type="match status" value="1"/>
</dbReference>
<evidence type="ECO:0000313" key="2">
    <source>
        <dbReference type="Proteomes" id="UP001229773"/>
    </source>
</evidence>
<dbReference type="Gene3D" id="3.40.630.30">
    <property type="match status" value="1"/>
</dbReference>
<gene>
    <name evidence="1" type="ORF">RAM05_00930</name>
</gene>
<dbReference type="InterPro" id="IPR016181">
    <property type="entry name" value="Acyl_CoA_acyltransferase"/>
</dbReference>
<dbReference type="GeneID" id="32536619"/>
<sequence length="280" mass="31902">MLICNPYEIVIQGMTNNNKRFRPSDWAERLCGILSSFDQGHRLSYHQWVRPILIDNIRCVAVDRKLEEISSTAFNFLMDFARDNDLRILDCKSLLEEQEHKQITLTDAVSQKNAETTQTQLNTIQTEIETEPQVPVNQLRELTPADISSAFAALHLLHPNIRDIAQFQDMVKIQQTEGYRLLGIFEEGKQNAVTVCGFRIVTNFASGRHIHIDDLASLHLPIADEQASQIFETLKTIAINEHCNSIHADSNVSSDSSNMHHLYLKNGFTLCSHKFSQKLD</sequence>
<organism evidence="1 2">
    <name type="scientific">Snodgrassella alvi</name>
    <dbReference type="NCBI Taxonomy" id="1196083"/>
    <lineage>
        <taxon>Bacteria</taxon>
        <taxon>Pseudomonadati</taxon>
        <taxon>Pseudomonadota</taxon>
        <taxon>Betaproteobacteria</taxon>
        <taxon>Neisseriales</taxon>
        <taxon>Neisseriaceae</taxon>
        <taxon>Snodgrassella</taxon>
    </lineage>
</organism>
<proteinExistence type="predicted"/>
<evidence type="ECO:0000313" key="1">
    <source>
        <dbReference type="EMBL" id="WLS98615.1"/>
    </source>
</evidence>
<dbReference type="EMBL" id="CP132375">
    <property type="protein sequence ID" value="WLS98615.1"/>
    <property type="molecule type" value="Genomic_DNA"/>
</dbReference>
<dbReference type="Proteomes" id="UP001229773">
    <property type="component" value="Chromosome"/>
</dbReference>
<dbReference type="Pfam" id="PF12112">
    <property type="entry name" value="DUF3579"/>
    <property type="match status" value="1"/>
</dbReference>
<accession>A0ABD7Z475</accession>
<reference evidence="1 2" key="1">
    <citation type="submission" date="2023-08" db="EMBL/GenBank/DDBJ databases">
        <title>Complete genome sequences of 12 bacterial strains from the honey bee gut, resolved with long-read nanopore sequencing.</title>
        <authorList>
            <person name="Kwong W.K."/>
            <person name="Acheampong S."/>
            <person name="Polat M.F."/>
        </authorList>
    </citation>
    <scope>NUCLEOTIDE SEQUENCE [LARGE SCALE GENOMIC DNA]</scope>
    <source>
        <strain evidence="2">wkB9</strain>
    </source>
</reference>
<dbReference type="RefSeq" id="WP_025331714.1">
    <property type="nucleotide sequence ID" value="NZ_CP132375.1"/>
</dbReference>
<dbReference type="SUPFAM" id="SSF55729">
    <property type="entry name" value="Acyl-CoA N-acyltransferases (Nat)"/>
    <property type="match status" value="1"/>
</dbReference>
<dbReference type="AlphaFoldDB" id="A0ABD7Z475"/>
<protein>
    <submittedName>
        <fullName evidence="1">DUF3579 domain-containing protein</fullName>
    </submittedName>
</protein>